<dbReference type="AlphaFoldDB" id="A0AAW2R3V7"/>
<accession>A0AAW2R3V7</accession>
<organism evidence="2">
    <name type="scientific">Sesamum radiatum</name>
    <name type="common">Black benniseed</name>
    <dbReference type="NCBI Taxonomy" id="300843"/>
    <lineage>
        <taxon>Eukaryota</taxon>
        <taxon>Viridiplantae</taxon>
        <taxon>Streptophyta</taxon>
        <taxon>Embryophyta</taxon>
        <taxon>Tracheophyta</taxon>
        <taxon>Spermatophyta</taxon>
        <taxon>Magnoliopsida</taxon>
        <taxon>eudicotyledons</taxon>
        <taxon>Gunneridae</taxon>
        <taxon>Pentapetalae</taxon>
        <taxon>asterids</taxon>
        <taxon>lamiids</taxon>
        <taxon>Lamiales</taxon>
        <taxon>Pedaliaceae</taxon>
        <taxon>Sesamum</taxon>
    </lineage>
</organism>
<name>A0AAW2R3V7_SESRA</name>
<feature type="compositionally biased region" description="Basic and acidic residues" evidence="1">
    <location>
        <begin position="107"/>
        <end position="120"/>
    </location>
</feature>
<protein>
    <submittedName>
        <fullName evidence="2">Uncharacterized protein</fullName>
    </submittedName>
</protein>
<dbReference type="EMBL" id="JACGWJ010000014">
    <property type="protein sequence ID" value="KAL0374268.1"/>
    <property type="molecule type" value="Genomic_DNA"/>
</dbReference>
<gene>
    <name evidence="2" type="ORF">Sradi_3342500</name>
</gene>
<reference evidence="2" key="2">
    <citation type="journal article" date="2024" name="Plant">
        <title>Genomic evolution and insights into agronomic trait innovations of Sesamum species.</title>
        <authorList>
            <person name="Miao H."/>
            <person name="Wang L."/>
            <person name="Qu L."/>
            <person name="Liu H."/>
            <person name="Sun Y."/>
            <person name="Le M."/>
            <person name="Wang Q."/>
            <person name="Wei S."/>
            <person name="Zheng Y."/>
            <person name="Lin W."/>
            <person name="Duan Y."/>
            <person name="Cao H."/>
            <person name="Xiong S."/>
            <person name="Wang X."/>
            <person name="Wei L."/>
            <person name="Li C."/>
            <person name="Ma Q."/>
            <person name="Ju M."/>
            <person name="Zhao R."/>
            <person name="Li G."/>
            <person name="Mu C."/>
            <person name="Tian Q."/>
            <person name="Mei H."/>
            <person name="Zhang T."/>
            <person name="Gao T."/>
            <person name="Zhang H."/>
        </authorList>
    </citation>
    <scope>NUCLEOTIDE SEQUENCE</scope>
    <source>
        <strain evidence="2">G02</strain>
    </source>
</reference>
<sequence length="209" mass="23637">MLIQAYKVPEGQLDSVARRMSFLKDKLKDWCYQASIQKNMKRLRGTIKRTPLCCDNNDFPTIIGESSEPRKRKNRATTPTLGVLDEPLSGEGHGGPNPRPEPTNLDRGQDRQGLHPKDLDGQMQDPQDEPLQRGLSDGLIPVPMKVSKTAIAGPAEQKVIYLQTARRSVVNYANLKPRMTSSMQSIMAIWYLSTNSRTFLQMKVSMRRR</sequence>
<comment type="caution">
    <text evidence="2">The sequence shown here is derived from an EMBL/GenBank/DDBJ whole genome shotgun (WGS) entry which is preliminary data.</text>
</comment>
<reference evidence="2" key="1">
    <citation type="submission" date="2020-06" db="EMBL/GenBank/DDBJ databases">
        <authorList>
            <person name="Li T."/>
            <person name="Hu X."/>
            <person name="Zhang T."/>
            <person name="Song X."/>
            <person name="Zhang H."/>
            <person name="Dai N."/>
            <person name="Sheng W."/>
            <person name="Hou X."/>
            <person name="Wei L."/>
        </authorList>
    </citation>
    <scope>NUCLEOTIDE SEQUENCE</scope>
    <source>
        <strain evidence="2">G02</strain>
        <tissue evidence="2">Leaf</tissue>
    </source>
</reference>
<feature type="region of interest" description="Disordered" evidence="1">
    <location>
        <begin position="58"/>
        <end position="139"/>
    </location>
</feature>
<evidence type="ECO:0000313" key="2">
    <source>
        <dbReference type="EMBL" id="KAL0374268.1"/>
    </source>
</evidence>
<proteinExistence type="predicted"/>
<evidence type="ECO:0000256" key="1">
    <source>
        <dbReference type="SAM" id="MobiDB-lite"/>
    </source>
</evidence>